<sequence length="156" mass="18301">MTSARKWRGRHTAARRRSRFSPGLRRRWRLLPFGTASFAAVYEFLFPVTFPWPFFRLALVRPALRRFSGRETVAAIRAKCPADLMAATDSLNSRRVFRGRQIDFPPDDFVWRRRAAPLSLPHDFMPWSESAKAKNHVCVLKDARRRSLREEAMRVE</sequence>
<dbReference type="AlphaFoldDB" id="A0AAN1BD00"/>
<reference evidence="1 2" key="1">
    <citation type="submission" date="2017-04" db="EMBL/GenBank/DDBJ databases">
        <title>Complete genome sequences of Rhizobium genomic linages associated to common bean (phaseolus vulgaris).</title>
        <authorList>
            <person name="Santamaria R.I."/>
            <person name="Bustos P."/>
            <person name="Perez-Carrascal O."/>
            <person name="Martinez-Flores I."/>
            <person name="Juarez S."/>
            <person name="Lozano L."/>
            <person name="Miranda F."/>
            <person name="Vinuesa P."/>
            <person name="Martinez-Romero E."/>
            <person name="Cevallos M.A."/>
            <person name="Romero D."/>
            <person name="Davila G."/>
            <person name="Gonzalez V."/>
        </authorList>
    </citation>
    <scope>NUCLEOTIDE SEQUENCE [LARGE SCALE GENOMIC DNA]</scope>
    <source>
        <strain evidence="1 2">NXC12</strain>
    </source>
</reference>
<evidence type="ECO:0000313" key="2">
    <source>
        <dbReference type="Proteomes" id="UP000194159"/>
    </source>
</evidence>
<name>A0AAN1BD00_RHIET</name>
<dbReference type="Proteomes" id="UP000194159">
    <property type="component" value="Chromosome"/>
</dbReference>
<organism evidence="1 2">
    <name type="scientific">Rhizobium etli</name>
    <dbReference type="NCBI Taxonomy" id="29449"/>
    <lineage>
        <taxon>Bacteria</taxon>
        <taxon>Pseudomonadati</taxon>
        <taxon>Pseudomonadota</taxon>
        <taxon>Alphaproteobacteria</taxon>
        <taxon>Hyphomicrobiales</taxon>
        <taxon>Rhizobiaceae</taxon>
        <taxon>Rhizobium/Agrobacterium group</taxon>
        <taxon>Rhizobium</taxon>
    </lineage>
</organism>
<evidence type="ECO:0000313" key="1">
    <source>
        <dbReference type="EMBL" id="ARQ08958.1"/>
    </source>
</evidence>
<dbReference type="EMBL" id="CP020906">
    <property type="protein sequence ID" value="ARQ08958.1"/>
    <property type="molecule type" value="Genomic_DNA"/>
</dbReference>
<proteinExistence type="predicted"/>
<accession>A0AAN1BD00</accession>
<protein>
    <submittedName>
        <fullName evidence="1">Uncharacterized protein</fullName>
    </submittedName>
</protein>
<gene>
    <name evidence="1" type="ORF">NXC12_CH00878</name>
</gene>